<dbReference type="PROSITE" id="PS01264">
    <property type="entry name" value="TBOX_2"/>
    <property type="match status" value="1"/>
</dbReference>
<dbReference type="GO" id="GO:0009653">
    <property type="term" value="P:anatomical structure morphogenesis"/>
    <property type="evidence" value="ECO:0007669"/>
    <property type="project" value="UniProtKB-ARBA"/>
</dbReference>
<organism evidence="10 11">
    <name type="scientific">Culter alburnus</name>
    <name type="common">Topmouth culter</name>
    <dbReference type="NCBI Taxonomy" id="194366"/>
    <lineage>
        <taxon>Eukaryota</taxon>
        <taxon>Metazoa</taxon>
        <taxon>Chordata</taxon>
        <taxon>Craniata</taxon>
        <taxon>Vertebrata</taxon>
        <taxon>Euteleostomi</taxon>
        <taxon>Actinopterygii</taxon>
        <taxon>Neopterygii</taxon>
        <taxon>Teleostei</taxon>
        <taxon>Ostariophysi</taxon>
        <taxon>Cypriniformes</taxon>
        <taxon>Xenocyprididae</taxon>
        <taxon>Xenocypridinae</taxon>
        <taxon>Culter</taxon>
    </lineage>
</organism>
<feature type="coiled-coil region" evidence="7">
    <location>
        <begin position="1765"/>
        <end position="1799"/>
    </location>
</feature>
<feature type="region of interest" description="Disordered" evidence="8">
    <location>
        <begin position="1015"/>
        <end position="1035"/>
    </location>
</feature>
<dbReference type="PRINTS" id="PR00937">
    <property type="entry name" value="TBOX"/>
</dbReference>
<dbReference type="InterPro" id="IPR008967">
    <property type="entry name" value="p53-like_TF_DNA-bd_sf"/>
</dbReference>
<feature type="compositionally biased region" description="Polar residues" evidence="8">
    <location>
        <begin position="1118"/>
        <end position="1130"/>
    </location>
</feature>
<proteinExistence type="predicted"/>
<dbReference type="GO" id="GO:0045893">
    <property type="term" value="P:positive regulation of DNA-templated transcription"/>
    <property type="evidence" value="ECO:0007669"/>
    <property type="project" value="InterPro"/>
</dbReference>
<dbReference type="Proteomes" id="UP001479290">
    <property type="component" value="Unassembled WGS sequence"/>
</dbReference>
<dbReference type="GO" id="GO:0000981">
    <property type="term" value="F:DNA-binding transcription factor activity, RNA polymerase II-specific"/>
    <property type="evidence" value="ECO:0007669"/>
    <property type="project" value="TreeGrafter"/>
</dbReference>
<dbReference type="Pfam" id="PF16059">
    <property type="entry name" value="MGA_dom"/>
    <property type="match status" value="1"/>
</dbReference>
<feature type="region of interest" description="Disordered" evidence="8">
    <location>
        <begin position="634"/>
        <end position="699"/>
    </location>
</feature>
<dbReference type="GO" id="GO:0000785">
    <property type="term" value="C:chromatin"/>
    <property type="evidence" value="ECO:0007669"/>
    <property type="project" value="TreeGrafter"/>
</dbReference>
<comment type="caution">
    <text evidence="10">The sequence shown here is derived from an EMBL/GenBank/DDBJ whole genome shotgun (WGS) entry which is preliminary data.</text>
</comment>
<sequence length="1853" mass="204288">MNHAPDLDRPVNDPTFERPAAMEETTAEGMLGNDDAIKNTNGSGCAQAVALRTEKDHGSESAVQNDSIDVTLENESVWSRFHSLGTEMILTVQGRRMFPCCRFRLSGLDPHLRYFLVMDFTPLDDFRHRWNGKSWERDGTAEPHPRSPECFHPDSPALGQHWMDGPVSFYKVKLTHSSLERDAGVLLHPMRRYQPRLFVVPASACPERSVPLEGPGVHMFTFPLTEFYAVTSYQNPQITRLKIDCNPFMLAFREDGPSARLIQNKLGLALTGRSPSRPSVANHTGNNGKVSAGDQHLSSTHAHQESCEGGGILSNVSEGERLIRPRDEPAASLDSESTEDVMTDPARPQISRPMGVTSRRKPAVPSTGPALSAACNAKRVYRRRMKGAWKAKAKWWSNVKYARAAAARVNKVMDVSMQPDLEDVDGVLFVSFTAKEALDVHVGNMRKSVQSSPSSHTQNQTENSLPDKGLNVSDDGSSAADRISEHELVLLQHLKQLKNRQILHPALQQVGLKLSLVDPAAPIDLHYLGVDLPSPVLDLTASSHAPFVSRTGKTNDLTRIKGWMEKFSSKSAADSNHSAFSSDLLDEYLESEGQQISDRAAVFSTSSPSPVVYQLPVKSSSYVRTLDSVLQTRGVTPNVCSPRPPVNKKPSSRSTPQRSLQDHHPKVSSDRTRIGYSRRGRKCRRRRQQLRFNREAVDGSQSSASAKSLTELLAQEEHAIFHGRSPAYITTERASFALRSLLTTETAVKTTQFSTWHVNEEACVKDFCRLGCVCHSLNREIRGSTHCRRVQCMFSCGCFKHKILLIRSPELSQTHSTSSLMAFPIADQGSDSRPAPALRVTSLWKRRLNEDDPEPIFTPKAVGVPRRAQRLHTYTPRPNPQVQEKDPVYLFLESMMTCARVREYNSNPPPQVHLLPPKRPDEMVNDASQSHLTSPGVTAGEPEPTKVLEIISRCNWESHRSLVLKELFRCINMNCLSSLFSVDIYKVELLSKNLKTDGSSSMLTYKVCVSLAEKPEKTHEPKKREDVLRNSSSQKVNKLNDERVNDTTEAEHFPLLSHVVPAGCLKADKKTLMDSGPIKVNGKTYTQAKLLLGRMGSLHPANRLAAYVTGRIKPAPQNARSVSKTPQVRTTPARDPSKRTVRQANQSKAAFKAPAPQTLAIFKAPDGVKSTPTLFIFSHVPNPAAAPPNPTSTSNHMTSSKPGPDLNTVAPPLSVPNAVAPPLSGTAPLSKGETVLPASALPPGQQVVLQPVAGMTGVNMCQFNGQMIQLVPVPAAPPMNHQSSAGSAQQEAPTATQLPQMTKSILNPAPFPFIAPRIHPVPGNSSFTIGSGVQNGFLAKNNTFSFRICPPAAEGKTTGLEQTASGESPSTLLLPGGYRLIKLPMLVQPSVNPESSPSGSHVMTESTEKSSASSEENRTSCSHAEDTAEEPTRHQSAASVKTEPSETPTDAPPVDIKVEPHSDSLQTDKHLDTSEHPCSEYVKIIKIEEPEMNQSHDNQNKDSPRCVTVKIEEPDSETDIRHCIKASESSGLKSSSISDALSEAQQHLKTSVSGDFLRPLFVSPISAFSKLTFAVPLLPAQTKTPEEPREHACAAPADGGHSFSRRANRRPREFQNRIQWLWKRKPQALTSDAPPAGSDRELAAGVDDSSAALMYSSDGWSTEDSNEKSSEDDVDIETFQAEDERKICRLRAKARRKTQQAAPHQWLAKPVGKAAHHAVRLMSDLPLYKRTWRLNQALRGRKRQVELQRSLDSLRRTLCVEEHVRMSTEDLLRQARQVITALEDRSRSLMAQKRALIQQHSHYQTVMSQRSVAGTESHVEQKAAAAETPRHERPVLKRASRLPNIVLQSFTRI</sequence>
<feature type="domain" description="T-box" evidence="9">
    <location>
        <begin position="72"/>
        <end position="254"/>
    </location>
</feature>
<dbReference type="PROSITE" id="PS50252">
    <property type="entry name" value="TBOX_3"/>
    <property type="match status" value="1"/>
</dbReference>
<dbReference type="GO" id="GO:0001708">
    <property type="term" value="P:cell fate specification"/>
    <property type="evidence" value="ECO:0007669"/>
    <property type="project" value="TreeGrafter"/>
</dbReference>
<evidence type="ECO:0000256" key="7">
    <source>
        <dbReference type="SAM" id="Coils"/>
    </source>
</evidence>
<evidence type="ECO:0000259" key="9">
    <source>
        <dbReference type="PROSITE" id="PS50252"/>
    </source>
</evidence>
<dbReference type="GO" id="GO:0060429">
    <property type="term" value="P:epithelium development"/>
    <property type="evidence" value="ECO:0007669"/>
    <property type="project" value="UniProtKB-ARBA"/>
</dbReference>
<feature type="region of interest" description="Disordered" evidence="8">
    <location>
        <begin position="270"/>
        <end position="370"/>
    </location>
</feature>
<keyword evidence="4" id="KW-0804">Transcription</keyword>
<feature type="compositionally biased region" description="Basic and acidic residues" evidence="8">
    <location>
        <begin position="1015"/>
        <end position="1028"/>
    </location>
</feature>
<keyword evidence="5 6" id="KW-0539">Nucleus</keyword>
<evidence type="ECO:0000256" key="6">
    <source>
        <dbReference type="PROSITE-ProRule" id="PRU00201"/>
    </source>
</evidence>
<dbReference type="InterPro" id="IPR018186">
    <property type="entry name" value="TF_T-box_CS"/>
</dbReference>
<feature type="compositionally biased region" description="Basic and acidic residues" evidence="8">
    <location>
        <begin position="1456"/>
        <end position="1477"/>
    </location>
</feature>
<feature type="region of interest" description="Disordered" evidence="8">
    <location>
        <begin position="918"/>
        <end position="941"/>
    </location>
</feature>
<evidence type="ECO:0000256" key="1">
    <source>
        <dbReference type="ARBA" id="ARBA00004123"/>
    </source>
</evidence>
<dbReference type="GO" id="GO:0005634">
    <property type="term" value="C:nucleus"/>
    <property type="evidence" value="ECO:0007669"/>
    <property type="project" value="UniProtKB-SubCell"/>
</dbReference>
<feature type="region of interest" description="Disordered" evidence="8">
    <location>
        <begin position="446"/>
        <end position="478"/>
    </location>
</feature>
<dbReference type="Gene3D" id="2.60.40.820">
    <property type="entry name" value="Transcription factor, T-box"/>
    <property type="match status" value="1"/>
</dbReference>
<feature type="compositionally biased region" description="Polar residues" evidence="8">
    <location>
        <begin position="926"/>
        <end position="936"/>
    </location>
</feature>
<protein>
    <recommendedName>
        <fullName evidence="9">T-box domain-containing protein</fullName>
    </recommendedName>
</protein>
<evidence type="ECO:0000256" key="3">
    <source>
        <dbReference type="ARBA" id="ARBA00023125"/>
    </source>
</evidence>
<feature type="compositionally biased region" description="Basic and acidic residues" evidence="8">
    <location>
        <begin position="1415"/>
        <end position="1433"/>
    </location>
</feature>
<accession>A0AAW1Z6R6</accession>
<feature type="region of interest" description="Disordered" evidence="8">
    <location>
        <begin position="1115"/>
        <end position="1152"/>
    </location>
</feature>
<feature type="region of interest" description="Disordered" evidence="8">
    <location>
        <begin position="1807"/>
        <end position="1834"/>
    </location>
</feature>
<name>A0AAW1Z6R6_CULAL</name>
<feature type="region of interest" description="Disordered" evidence="8">
    <location>
        <begin position="1183"/>
        <end position="1203"/>
    </location>
</feature>
<dbReference type="EMBL" id="JAWDJR010000020">
    <property type="protein sequence ID" value="KAK9957045.1"/>
    <property type="molecule type" value="Genomic_DNA"/>
</dbReference>
<feature type="compositionally biased region" description="Basic and acidic residues" evidence="8">
    <location>
        <begin position="660"/>
        <end position="673"/>
    </location>
</feature>
<dbReference type="InterPro" id="IPR046360">
    <property type="entry name" value="T-box_DNA-bd"/>
</dbReference>
<feature type="region of interest" description="Disordered" evidence="8">
    <location>
        <begin position="1625"/>
        <end position="1677"/>
    </location>
</feature>
<dbReference type="PANTHER" id="PTHR11267:SF203">
    <property type="entry name" value="MAX GENE-ASSOCIATED PROTEIN-LIKE"/>
    <property type="match status" value="1"/>
</dbReference>
<evidence type="ECO:0000313" key="10">
    <source>
        <dbReference type="EMBL" id="KAK9957045.1"/>
    </source>
</evidence>
<reference evidence="10 11" key="1">
    <citation type="submission" date="2024-05" db="EMBL/GenBank/DDBJ databases">
        <title>A high-quality chromosomal-level genome assembly of Topmouth culter (Culter alburnus).</title>
        <authorList>
            <person name="Zhao H."/>
        </authorList>
    </citation>
    <scope>NUCLEOTIDE SEQUENCE [LARGE SCALE GENOMIC DNA]</scope>
    <source>
        <strain evidence="10">CATC2023</strain>
        <tissue evidence="10">Muscle</tissue>
    </source>
</reference>
<dbReference type="Pfam" id="PF00907">
    <property type="entry name" value="T-box"/>
    <property type="match status" value="1"/>
</dbReference>
<dbReference type="PANTHER" id="PTHR11267">
    <property type="entry name" value="T-BOX PROTEIN-RELATED"/>
    <property type="match status" value="1"/>
</dbReference>
<evidence type="ECO:0000256" key="2">
    <source>
        <dbReference type="ARBA" id="ARBA00023015"/>
    </source>
</evidence>
<feature type="compositionally biased region" description="Polar residues" evidence="8">
    <location>
        <begin position="447"/>
        <end position="464"/>
    </location>
</feature>
<evidence type="ECO:0000256" key="5">
    <source>
        <dbReference type="ARBA" id="ARBA00023242"/>
    </source>
</evidence>
<dbReference type="CDD" id="cd20195">
    <property type="entry name" value="T-box_MGA-like"/>
    <property type="match status" value="1"/>
</dbReference>
<dbReference type="GO" id="GO:0000978">
    <property type="term" value="F:RNA polymerase II cis-regulatory region sequence-specific DNA binding"/>
    <property type="evidence" value="ECO:0007669"/>
    <property type="project" value="InterPro"/>
</dbReference>
<dbReference type="InterPro" id="IPR036960">
    <property type="entry name" value="T-box_sf"/>
</dbReference>
<dbReference type="InterPro" id="IPR032060">
    <property type="entry name" value="MGA_dom"/>
</dbReference>
<evidence type="ECO:0000256" key="4">
    <source>
        <dbReference type="ARBA" id="ARBA00023163"/>
    </source>
</evidence>
<keyword evidence="11" id="KW-1185">Reference proteome</keyword>
<keyword evidence="3 6" id="KW-0238">DNA-binding</keyword>
<evidence type="ECO:0000256" key="8">
    <source>
        <dbReference type="SAM" id="MobiDB-lite"/>
    </source>
</evidence>
<feature type="region of interest" description="Disordered" evidence="8">
    <location>
        <begin position="1582"/>
        <end position="1610"/>
    </location>
</feature>
<feature type="region of interest" description="Disordered" evidence="8">
    <location>
        <begin position="1389"/>
        <end position="1477"/>
    </location>
</feature>
<feature type="compositionally biased region" description="Basic and acidic residues" evidence="8">
    <location>
        <begin position="318"/>
        <end position="329"/>
    </location>
</feature>
<feature type="compositionally biased region" description="Polar residues" evidence="8">
    <location>
        <begin position="1389"/>
        <end position="1403"/>
    </location>
</feature>
<dbReference type="InterPro" id="IPR001699">
    <property type="entry name" value="TF_T-box"/>
</dbReference>
<keyword evidence="2" id="KW-0805">Transcription regulation</keyword>
<feature type="compositionally biased region" description="Polar residues" evidence="8">
    <location>
        <begin position="1280"/>
        <end position="1297"/>
    </location>
</feature>
<dbReference type="SMART" id="SM00425">
    <property type="entry name" value="TBOX"/>
    <property type="match status" value="1"/>
</dbReference>
<keyword evidence="7" id="KW-0175">Coiled coil</keyword>
<comment type="caution">
    <text evidence="6">Lacks conserved residue(s) required for the propagation of feature annotation.</text>
</comment>
<comment type="subcellular location">
    <subcellularLocation>
        <location evidence="1 6">Nucleus</location>
    </subcellularLocation>
</comment>
<gene>
    <name evidence="10" type="ORF">ABG768_014741</name>
</gene>
<feature type="compositionally biased region" description="Polar residues" evidence="8">
    <location>
        <begin position="273"/>
        <end position="289"/>
    </location>
</feature>
<evidence type="ECO:0000313" key="11">
    <source>
        <dbReference type="Proteomes" id="UP001479290"/>
    </source>
</evidence>
<feature type="region of interest" description="Disordered" evidence="8">
    <location>
        <begin position="1278"/>
        <end position="1297"/>
    </location>
</feature>
<feature type="compositionally biased region" description="Basic residues" evidence="8">
    <location>
        <begin position="676"/>
        <end position="689"/>
    </location>
</feature>
<dbReference type="SUPFAM" id="SSF49417">
    <property type="entry name" value="p53-like transcription factors"/>
    <property type="match status" value="1"/>
</dbReference>